<feature type="non-terminal residue" evidence="1">
    <location>
        <position position="1"/>
    </location>
</feature>
<sequence length="169" mass="19683">NLKLLLIRFVACDSCLSEDISFHLLFLLPTLLAPFRRTNQNYVEIVNRINIGPKFVGKAMNRIMKEITLTCHLFRDIEANSEKIEIKKVHISNDNEEKFSKLVLKNDEKEDIKLIRGIISDYWEEQPSNEYTHIIIDSPYLITLRKLKALTTEENIHIIVKAPSTFSKL</sequence>
<proteinExistence type="predicted"/>
<dbReference type="EMBL" id="KI295878">
    <property type="protein sequence ID" value="ESA02213.1"/>
    <property type="molecule type" value="Genomic_DNA"/>
</dbReference>
<dbReference type="VEuPathDB" id="FungiDB:RhiirFUN_010600"/>
<evidence type="ECO:0000313" key="1">
    <source>
        <dbReference type="EMBL" id="ESA02213.1"/>
    </source>
</evidence>
<gene>
    <name evidence="1" type="ORF">GLOINDRAFT_86490</name>
</gene>
<accession>U9T7B1</accession>
<name>U9T7B1_RHIID</name>
<dbReference type="HOGENOM" id="CLU_1582438_0_0_1"/>
<reference evidence="1" key="1">
    <citation type="submission" date="2013-07" db="EMBL/GenBank/DDBJ databases">
        <title>The genome of an arbuscular mycorrhizal fungus provides insights into the evolution of the oldest plant symbiosis.</title>
        <authorList>
            <consortium name="DOE Joint Genome Institute"/>
            <person name="Tisserant E."/>
            <person name="Malbreil M."/>
            <person name="Kuo A."/>
            <person name="Kohler A."/>
            <person name="Symeonidi A."/>
            <person name="Balestrini R."/>
            <person name="Charron P."/>
            <person name="Duensing N."/>
            <person name="Frei-dit-Frey N."/>
            <person name="Gianinazzi-Pearson V."/>
            <person name="Gilbert B."/>
            <person name="Handa Y."/>
            <person name="Hijri M."/>
            <person name="Kaul R."/>
            <person name="Kawaguchi M."/>
            <person name="Krajinski F."/>
            <person name="Lammers P."/>
            <person name="Lapierre D."/>
            <person name="Masclaux F.G."/>
            <person name="Murat C."/>
            <person name="Morin E."/>
            <person name="Ndikumana S."/>
            <person name="Pagni M."/>
            <person name="Petitpierre D."/>
            <person name="Requena N."/>
            <person name="Rosikiewicz P."/>
            <person name="Riley R."/>
            <person name="Saito K."/>
            <person name="San Clemente H."/>
            <person name="Shapiro H."/>
            <person name="van Tuinen D."/>
            <person name="Becard G."/>
            <person name="Bonfante P."/>
            <person name="Paszkowski U."/>
            <person name="Shachar-Hill Y."/>
            <person name="Young J.P."/>
            <person name="Sanders I.R."/>
            <person name="Henrissat B."/>
            <person name="Rensing S.A."/>
            <person name="Grigoriev I.V."/>
            <person name="Corradi N."/>
            <person name="Roux C."/>
            <person name="Martin F."/>
        </authorList>
    </citation>
    <scope>NUCLEOTIDE SEQUENCE</scope>
    <source>
        <strain evidence="1">DAOM 197198</strain>
    </source>
</reference>
<protein>
    <submittedName>
        <fullName evidence="1">Uncharacterized protein</fullName>
    </submittedName>
</protein>
<organism evidence="1">
    <name type="scientific">Rhizophagus irregularis (strain DAOM 181602 / DAOM 197198 / MUCL 43194)</name>
    <name type="common">Arbuscular mycorrhizal fungus</name>
    <name type="synonym">Glomus intraradices</name>
    <dbReference type="NCBI Taxonomy" id="747089"/>
    <lineage>
        <taxon>Eukaryota</taxon>
        <taxon>Fungi</taxon>
        <taxon>Fungi incertae sedis</taxon>
        <taxon>Mucoromycota</taxon>
        <taxon>Glomeromycotina</taxon>
        <taxon>Glomeromycetes</taxon>
        <taxon>Glomerales</taxon>
        <taxon>Glomeraceae</taxon>
        <taxon>Rhizophagus</taxon>
    </lineage>
</organism>
<dbReference type="AlphaFoldDB" id="U9T7B1"/>